<dbReference type="AlphaFoldDB" id="A0A1I7V3R3"/>
<proteinExistence type="predicted"/>
<protein>
    <submittedName>
        <fullName evidence="2">Cystatin domain-containing protein</fullName>
    </submittedName>
</protein>
<evidence type="ECO:0000313" key="1">
    <source>
        <dbReference type="Proteomes" id="UP000095282"/>
    </source>
</evidence>
<keyword evidence="1" id="KW-1185">Reference proteome</keyword>
<dbReference type="Proteomes" id="UP000095282">
    <property type="component" value="Unplaced"/>
</dbReference>
<organism evidence="1 2">
    <name type="scientific">Caenorhabditis tropicalis</name>
    <dbReference type="NCBI Taxonomy" id="1561998"/>
    <lineage>
        <taxon>Eukaryota</taxon>
        <taxon>Metazoa</taxon>
        <taxon>Ecdysozoa</taxon>
        <taxon>Nematoda</taxon>
        <taxon>Chromadorea</taxon>
        <taxon>Rhabditida</taxon>
        <taxon>Rhabditina</taxon>
        <taxon>Rhabditomorpha</taxon>
        <taxon>Rhabditoidea</taxon>
        <taxon>Rhabditidae</taxon>
        <taxon>Peloderinae</taxon>
        <taxon>Caenorhabditis</taxon>
    </lineage>
</organism>
<evidence type="ECO:0000313" key="2">
    <source>
        <dbReference type="WBParaSite" id="Csp11.Scaffold630.g22092.t1"/>
    </source>
</evidence>
<reference evidence="2" key="1">
    <citation type="submission" date="2016-11" db="UniProtKB">
        <authorList>
            <consortium name="WormBaseParasite"/>
        </authorList>
    </citation>
    <scope>IDENTIFICATION</scope>
</reference>
<dbReference type="WBParaSite" id="Csp11.Scaffold630.g22092.t1">
    <property type="protein sequence ID" value="Csp11.Scaffold630.g22092.t1"/>
    <property type="gene ID" value="Csp11.Scaffold630.g22092"/>
</dbReference>
<accession>A0A1I7V3R3</accession>
<name>A0A1I7V3R3_9PELO</name>
<sequence>MSSMVDHEPDSRVFKKKLTVRLIKGLQRAVYKFSLVLNNGELGKIKKIQKNQKTIVNQPFSPEELKS</sequence>